<dbReference type="EMBL" id="JAOWLA010000022">
    <property type="protein sequence ID" value="MCV2866637.1"/>
    <property type="molecule type" value="Genomic_DNA"/>
</dbReference>
<sequence>MGQQEPSAFLKVMEKVDSHLALDWLIGVMQNISHAVMAQRHEPKDSPDDFPTPPWATRALLQHVIRDPNLSRLTCLEPACGRCPSSEDLGHEWLIWNGGPGSFGFQFMLRSGDAASGASRWFWP</sequence>
<dbReference type="RefSeq" id="WP_263723171.1">
    <property type="nucleotide sequence ID" value="NZ_JAOWLA010000022.1"/>
</dbReference>
<evidence type="ECO:0000313" key="1">
    <source>
        <dbReference type="EMBL" id="MCV2866637.1"/>
    </source>
</evidence>
<reference evidence="1 2" key="1">
    <citation type="submission" date="2022-10" db="EMBL/GenBank/DDBJ databases">
        <title>Defluviimonas sp. nov., isolated from ocean surface water.</title>
        <authorList>
            <person name="He W."/>
            <person name="Wang L."/>
            <person name="Zhang D.-F."/>
        </authorList>
    </citation>
    <scope>NUCLEOTIDE SEQUENCE [LARGE SCALE GENOMIC DNA]</scope>
    <source>
        <strain evidence="1 2">WL0075</strain>
    </source>
</reference>
<protein>
    <submittedName>
        <fullName evidence="1">Uncharacterized protein</fullName>
    </submittedName>
</protein>
<dbReference type="Proteomes" id="UP001652503">
    <property type="component" value="Unassembled WGS sequence"/>
</dbReference>
<keyword evidence="2" id="KW-1185">Reference proteome</keyword>
<name>A0ABT2Z668_9RHOB</name>
<gene>
    <name evidence="1" type="ORF">OE647_18165</name>
</gene>
<accession>A0ABT2Z668</accession>
<feature type="non-terminal residue" evidence="1">
    <location>
        <position position="124"/>
    </location>
</feature>
<proteinExistence type="predicted"/>
<comment type="caution">
    <text evidence="1">The sequence shown here is derived from an EMBL/GenBank/DDBJ whole genome shotgun (WGS) entry which is preliminary data.</text>
</comment>
<evidence type="ECO:0000313" key="2">
    <source>
        <dbReference type="Proteomes" id="UP001652503"/>
    </source>
</evidence>
<organism evidence="1 2">
    <name type="scientific">Albidovulum sediminicola</name>
    <dbReference type="NCBI Taxonomy" id="2984331"/>
    <lineage>
        <taxon>Bacteria</taxon>
        <taxon>Pseudomonadati</taxon>
        <taxon>Pseudomonadota</taxon>
        <taxon>Alphaproteobacteria</taxon>
        <taxon>Rhodobacterales</taxon>
        <taxon>Paracoccaceae</taxon>
        <taxon>Albidovulum</taxon>
    </lineage>
</organism>